<feature type="binding site" evidence="13">
    <location>
        <position position="318"/>
    </location>
    <ligand>
        <name>Mg(2+)</name>
        <dbReference type="ChEBI" id="CHEBI:18420"/>
    </ligand>
</feature>
<dbReference type="EMBL" id="NRGP01000023">
    <property type="protein sequence ID" value="PCC45529.1"/>
    <property type="molecule type" value="Genomic_DNA"/>
</dbReference>
<proteinExistence type="predicted"/>
<comment type="cofactor">
    <cofactor evidence="1 13">
        <name>Ca(2+)</name>
        <dbReference type="ChEBI" id="CHEBI:29108"/>
    </cofactor>
</comment>
<dbReference type="AlphaFoldDB" id="A0A2A3Z1Y5"/>
<accession>A0A2A3Z1Y5</accession>
<dbReference type="InterPro" id="IPR011234">
    <property type="entry name" value="Fumarylacetoacetase-like_C"/>
</dbReference>
<evidence type="ECO:0000256" key="2">
    <source>
        <dbReference type="ARBA" id="ARBA00001946"/>
    </source>
</evidence>
<evidence type="ECO:0000256" key="10">
    <source>
        <dbReference type="ARBA" id="ARBA00023232"/>
    </source>
</evidence>
<comment type="caution">
    <text evidence="16">The sequence shown here is derived from an EMBL/GenBank/DDBJ whole genome shotgun (WGS) entry which is preliminary data.</text>
</comment>
<evidence type="ECO:0000256" key="9">
    <source>
        <dbReference type="ARBA" id="ARBA00022878"/>
    </source>
</evidence>
<feature type="binding site" evidence="13">
    <location>
        <position position="314"/>
    </location>
    <ligand>
        <name>Mg(2+)</name>
        <dbReference type="ChEBI" id="CHEBI:18420"/>
    </ligand>
</feature>
<dbReference type="InterPro" id="IPR036462">
    <property type="entry name" value="Fumarylacetoacetase_N_sf"/>
</dbReference>
<dbReference type="GO" id="GO:0004334">
    <property type="term" value="F:fumarylacetoacetase activity"/>
    <property type="evidence" value="ECO:0007669"/>
    <property type="project" value="UniProtKB-EC"/>
</dbReference>
<evidence type="ECO:0000256" key="7">
    <source>
        <dbReference type="ARBA" id="ARBA00022837"/>
    </source>
</evidence>
<comment type="cofactor">
    <cofactor evidence="2 13">
        <name>Mg(2+)</name>
        <dbReference type="ChEBI" id="CHEBI:18420"/>
    </cofactor>
</comment>
<dbReference type="SUPFAM" id="SSF56529">
    <property type="entry name" value="FAH"/>
    <property type="match status" value="1"/>
</dbReference>
<evidence type="ECO:0000313" key="17">
    <source>
        <dbReference type="Proteomes" id="UP000217564"/>
    </source>
</evidence>
<organism evidence="16 17">
    <name type="scientific">Brevibacterium aurantiacum</name>
    <dbReference type="NCBI Taxonomy" id="273384"/>
    <lineage>
        <taxon>Bacteria</taxon>
        <taxon>Bacillati</taxon>
        <taxon>Actinomycetota</taxon>
        <taxon>Actinomycetes</taxon>
        <taxon>Micrococcales</taxon>
        <taxon>Brevibacteriaceae</taxon>
        <taxon>Brevibacterium</taxon>
    </lineage>
</organism>
<reference evidence="16 17" key="1">
    <citation type="journal article" date="2017" name="Elife">
        <title>Extensive horizontal gene transfer in cheese-associated bacteria.</title>
        <authorList>
            <person name="Bonham K.S."/>
            <person name="Wolfe B.E."/>
            <person name="Dutton R.J."/>
        </authorList>
    </citation>
    <scope>NUCLEOTIDE SEQUENCE [LARGE SCALE GENOMIC DNA]</scope>
    <source>
        <strain evidence="16 17">947_7</strain>
    </source>
</reference>
<evidence type="ECO:0000256" key="6">
    <source>
        <dbReference type="ARBA" id="ARBA00022801"/>
    </source>
</evidence>
<feature type="binding site" evidence="12">
    <location>
        <position position="205"/>
    </location>
    <ligand>
        <name>substrate</name>
    </ligand>
</feature>
<evidence type="ECO:0000256" key="3">
    <source>
        <dbReference type="ARBA" id="ARBA00004782"/>
    </source>
</evidence>
<evidence type="ECO:0000313" key="16">
    <source>
        <dbReference type="EMBL" id="PCC45529.1"/>
    </source>
</evidence>
<dbReference type="Pfam" id="PF01557">
    <property type="entry name" value="FAA_hydrolase"/>
    <property type="match status" value="1"/>
</dbReference>
<feature type="binding site" evidence="13">
    <location>
        <position position="294"/>
    </location>
    <ligand>
        <name>Mg(2+)</name>
        <dbReference type="ChEBI" id="CHEBI:18420"/>
    </ligand>
</feature>
<dbReference type="GO" id="GO:1902000">
    <property type="term" value="P:homogentisate catabolic process"/>
    <property type="evidence" value="ECO:0007669"/>
    <property type="project" value="TreeGrafter"/>
</dbReference>
<protein>
    <recommendedName>
        <fullName evidence="4">fumarylacetoacetase</fullName>
        <ecNumber evidence="4">3.7.1.2</ecNumber>
    </recommendedName>
</protein>
<dbReference type="PANTHER" id="PTHR43069:SF2">
    <property type="entry name" value="FUMARYLACETOACETASE"/>
    <property type="match status" value="1"/>
</dbReference>
<keyword evidence="7 13" id="KW-0106">Calcium</keyword>
<keyword evidence="5 13" id="KW-0479">Metal-binding</keyword>
<dbReference type="UniPathway" id="UPA00139">
    <property type="reaction ID" value="UER00341"/>
</dbReference>
<evidence type="ECO:0000256" key="12">
    <source>
        <dbReference type="PIRSR" id="PIRSR605959-2"/>
    </source>
</evidence>
<feature type="binding site" evidence="12">
    <location>
        <position position="407"/>
    </location>
    <ligand>
        <name>substrate</name>
    </ligand>
</feature>
<evidence type="ECO:0000256" key="8">
    <source>
        <dbReference type="ARBA" id="ARBA00022842"/>
    </source>
</evidence>
<keyword evidence="10" id="KW-0585">Phenylalanine catabolism</keyword>
<comment type="pathway">
    <text evidence="3">Amino-acid degradation; L-phenylalanine degradation; acetoacetate and fumarate from L-phenylalanine: step 6/6.</text>
</comment>
<feature type="domain" description="Fumarylacetoacetase-like C-terminal" evidence="14">
    <location>
        <begin position="188"/>
        <end position="448"/>
    </location>
</feature>
<evidence type="ECO:0000259" key="14">
    <source>
        <dbReference type="Pfam" id="PF01557"/>
    </source>
</evidence>
<name>A0A2A3Z1Y5_BREAU</name>
<feature type="binding site" evidence="13">
    <location>
        <position position="294"/>
    </location>
    <ligand>
        <name>Ca(2+)</name>
        <dbReference type="ChEBI" id="CHEBI:29108"/>
    </ligand>
</feature>
<evidence type="ECO:0000256" key="4">
    <source>
        <dbReference type="ARBA" id="ARBA00012094"/>
    </source>
</evidence>
<feature type="binding site" evidence="12">
    <location>
        <position position="301"/>
    </location>
    <ligand>
        <name>substrate</name>
    </ligand>
</feature>
<feature type="binding site" evidence="13">
    <location>
        <position position="263"/>
    </location>
    <ligand>
        <name>Ca(2+)</name>
        <dbReference type="ChEBI" id="CHEBI:29108"/>
    </ligand>
</feature>
<dbReference type="InterPro" id="IPR015377">
    <property type="entry name" value="Fumarylacetoacetase_N"/>
</dbReference>
<feature type="binding site" evidence="13">
    <location>
        <position position="261"/>
    </location>
    <ligand>
        <name>Ca(2+)</name>
        <dbReference type="ChEBI" id="CHEBI:29108"/>
    </ligand>
</feature>
<feature type="binding site" evidence="12">
    <location>
        <position position="305"/>
    </location>
    <ligand>
        <name>substrate</name>
    </ligand>
</feature>
<dbReference type="GO" id="GO:0046872">
    <property type="term" value="F:metal ion binding"/>
    <property type="evidence" value="ECO:0007669"/>
    <property type="project" value="UniProtKB-KW"/>
</dbReference>
<evidence type="ECO:0000259" key="15">
    <source>
        <dbReference type="Pfam" id="PF09298"/>
    </source>
</evidence>
<feature type="active site" description="Proton acceptor" evidence="11">
    <location>
        <position position="196"/>
    </location>
</feature>
<dbReference type="Proteomes" id="UP000217564">
    <property type="component" value="Unassembled WGS sequence"/>
</dbReference>
<evidence type="ECO:0000256" key="13">
    <source>
        <dbReference type="PIRSR" id="PIRSR605959-3"/>
    </source>
</evidence>
<keyword evidence="8 13" id="KW-0460">Magnesium</keyword>
<dbReference type="Gene3D" id="3.90.850.10">
    <property type="entry name" value="Fumarylacetoacetase-like, C-terminal domain"/>
    <property type="match status" value="1"/>
</dbReference>
<dbReference type="GO" id="GO:0006572">
    <property type="term" value="P:L-tyrosine catabolic process"/>
    <property type="evidence" value="ECO:0007669"/>
    <property type="project" value="UniProtKB-KW"/>
</dbReference>
<keyword evidence="9" id="KW-0828">Tyrosine catabolism</keyword>
<feature type="binding site" evidence="13">
    <location>
        <position position="189"/>
    </location>
    <ligand>
        <name>Ca(2+)</name>
        <dbReference type="ChEBI" id="CHEBI:29108"/>
    </ligand>
</feature>
<dbReference type="EC" id="3.7.1.2" evidence="4"/>
<keyword evidence="6" id="KW-0378">Hydrolase</keyword>
<dbReference type="PANTHER" id="PTHR43069">
    <property type="entry name" value="FUMARYLACETOACETASE"/>
    <property type="match status" value="1"/>
</dbReference>
<dbReference type="InterPro" id="IPR036663">
    <property type="entry name" value="Fumarylacetoacetase_C_sf"/>
</dbReference>
<feature type="binding site" evidence="12">
    <location>
        <position position="191"/>
    </location>
    <ligand>
        <name>substrate</name>
    </ligand>
</feature>
<dbReference type="SUPFAM" id="SSF63433">
    <property type="entry name" value="Fumarylacetoacetate hydrolase, FAH, N-terminal domain"/>
    <property type="match status" value="1"/>
</dbReference>
<dbReference type="GO" id="GO:0006559">
    <property type="term" value="P:L-phenylalanine catabolic process"/>
    <property type="evidence" value="ECO:0007669"/>
    <property type="project" value="UniProtKB-UniPathway"/>
</dbReference>
<dbReference type="Gene3D" id="2.30.30.230">
    <property type="entry name" value="Fumarylacetoacetase, N-terminal domain"/>
    <property type="match status" value="1"/>
</dbReference>
<evidence type="ECO:0000256" key="5">
    <source>
        <dbReference type="ARBA" id="ARBA00022723"/>
    </source>
</evidence>
<gene>
    <name evidence="16" type="ORF">CIK64_15325</name>
</gene>
<evidence type="ECO:0000256" key="11">
    <source>
        <dbReference type="PIRSR" id="PIRSR605959-1"/>
    </source>
</evidence>
<dbReference type="InterPro" id="IPR005959">
    <property type="entry name" value="Fumarylacetoacetase"/>
</dbReference>
<evidence type="ECO:0000256" key="1">
    <source>
        <dbReference type="ARBA" id="ARBA00001913"/>
    </source>
</evidence>
<sequence length="474" mass="50512">MLLASTDTNWLCEKFNYAGSGWRETFVSFGTCSIPEPLESLEALGLVPADLLTNIEKEEKIVSDIPATSAAAVYATPGFGVANLPYGSYSIGEEAGAENTRLGLRLGETVLSAEGLGHLAGLPADLIGLLHAPNLDQLLTADRPTWDRIRTDFINFLSSADSADAVASVAHSIDAVTMNLPFTVADYVDFYASEHHASNVGAIFRPDQDPLLPNWKHLPVGYNGRAGSVYVTGTDVLRPKGLRPESGGAPSFGPSRRLDIEAEMGFVAGHGAPHGEIPLSEAEDHIFGVMLLNDWSARDIQAYEYVPLGPFLGKSFATSISAWVTPLTAFDAARVSTPTREKQLADYLDDSHLAPGGLEISVEVLVGTEVVATTPYSAMYYSPAQMLTHMTVNGAPLRPGDLFGSGTISGPERGQRGSFLELSWGGKEPLNLRDGSEMSFLEDGQTIGLRATAQTTRGTIVSLGEVWGTILPAT</sequence>
<feature type="domain" description="Fumarylacetoacetase N-terminal" evidence="15">
    <location>
        <begin position="82"/>
        <end position="181"/>
    </location>
</feature>
<dbReference type="Pfam" id="PF09298">
    <property type="entry name" value="FAA_hydrolase_N"/>
    <property type="match status" value="1"/>
</dbReference>